<feature type="transmembrane region" description="Helical" evidence="1">
    <location>
        <begin position="352"/>
        <end position="376"/>
    </location>
</feature>
<evidence type="ECO:0000313" key="3">
    <source>
        <dbReference type="Proteomes" id="UP000309133"/>
    </source>
</evidence>
<feature type="transmembrane region" description="Helical" evidence="1">
    <location>
        <begin position="27"/>
        <end position="46"/>
    </location>
</feature>
<feature type="transmembrane region" description="Helical" evidence="1">
    <location>
        <begin position="79"/>
        <end position="101"/>
    </location>
</feature>
<feature type="transmembrane region" description="Helical" evidence="1">
    <location>
        <begin position="189"/>
        <end position="205"/>
    </location>
</feature>
<dbReference type="AlphaFoldDB" id="A0A4S4FMX4"/>
<protein>
    <recommendedName>
        <fullName evidence="4">O-antigen ligase family protein</fullName>
    </recommendedName>
</protein>
<sequence length="447" mass="47724">MSQQLEERAQAYPEIAPERRIGLAGRAVKSIPLPVIQTIAIAIILLMSSRQFIGQGITFGHLAALVTIPLWLPTFRHFIGGIWIAVIGAIGGVAAIWLTMLASADHETTDNNLISNTLLLVGLVAAVGIVLWARQYLSIGVIGVTYGVGMLISALTREESFTVNPWKFALAVPIAVIVLSFVARTGRHWLGIIFLIVLAGASVAFDSRAYFGQFLIAAVLVGWQLLPRRASAKKGGGLRVLFAFAVIALVVYNVGTSLLVQGYLGTEAQARSVEQVDRAGSILVGGRPELAATIALFLSRPFGFGAGSLANPGDVDVAKAGMLTINYDPNNGYVENFLFGTKFELHSMMGDLWAYFGFAGIAFGLLSLVLLLLIIGRRVATRTANSVTMFLVVQSLWNLFFNPLYTSGPILALALGLGLALKAEGSTRMGNRPIGQTAEQQEALLAS</sequence>
<feature type="transmembrane region" description="Helical" evidence="1">
    <location>
        <begin position="406"/>
        <end position="423"/>
    </location>
</feature>
<accession>A0A4S4FMX4</accession>
<feature type="transmembrane region" description="Helical" evidence="1">
    <location>
        <begin position="139"/>
        <end position="157"/>
    </location>
</feature>
<evidence type="ECO:0008006" key="4">
    <source>
        <dbReference type="Google" id="ProtNLM"/>
    </source>
</evidence>
<dbReference type="EMBL" id="SSSM01000004">
    <property type="protein sequence ID" value="THG30805.1"/>
    <property type="molecule type" value="Genomic_DNA"/>
</dbReference>
<keyword evidence="1" id="KW-0812">Transmembrane</keyword>
<feature type="transmembrane region" description="Helical" evidence="1">
    <location>
        <begin position="113"/>
        <end position="132"/>
    </location>
</feature>
<dbReference type="Proteomes" id="UP000309133">
    <property type="component" value="Unassembled WGS sequence"/>
</dbReference>
<feature type="transmembrane region" description="Helical" evidence="1">
    <location>
        <begin position="211"/>
        <end position="226"/>
    </location>
</feature>
<proteinExistence type="predicted"/>
<evidence type="ECO:0000313" key="2">
    <source>
        <dbReference type="EMBL" id="THG30805.1"/>
    </source>
</evidence>
<feature type="transmembrane region" description="Helical" evidence="1">
    <location>
        <begin position="238"/>
        <end position="255"/>
    </location>
</feature>
<comment type="caution">
    <text evidence="2">The sequence shown here is derived from an EMBL/GenBank/DDBJ whole genome shotgun (WGS) entry which is preliminary data.</text>
</comment>
<name>A0A4S4FMX4_9MICO</name>
<keyword evidence="1" id="KW-0472">Membrane</keyword>
<feature type="transmembrane region" description="Helical" evidence="1">
    <location>
        <begin position="163"/>
        <end position="182"/>
    </location>
</feature>
<keyword evidence="1" id="KW-1133">Transmembrane helix</keyword>
<evidence type="ECO:0000256" key="1">
    <source>
        <dbReference type="SAM" id="Phobius"/>
    </source>
</evidence>
<gene>
    <name evidence="2" type="ORF">E6C64_09210</name>
</gene>
<dbReference type="RefSeq" id="WP_136427218.1">
    <property type="nucleotide sequence ID" value="NZ_SSSM01000004.1"/>
</dbReference>
<reference evidence="2 3" key="1">
    <citation type="submission" date="2019-04" db="EMBL/GenBank/DDBJ databases">
        <authorList>
            <person name="Jiang L."/>
        </authorList>
    </citation>
    <scope>NUCLEOTIDE SEQUENCE [LARGE SCALE GENOMIC DNA]</scope>
    <source>
        <strain evidence="2 3">YIM 131853</strain>
    </source>
</reference>
<keyword evidence="3" id="KW-1185">Reference proteome</keyword>
<feature type="transmembrane region" description="Helical" evidence="1">
    <location>
        <begin position="52"/>
        <end position="72"/>
    </location>
</feature>
<organism evidence="2 3">
    <name type="scientific">Naasia lichenicola</name>
    <dbReference type="NCBI Taxonomy" id="2565933"/>
    <lineage>
        <taxon>Bacteria</taxon>
        <taxon>Bacillati</taxon>
        <taxon>Actinomycetota</taxon>
        <taxon>Actinomycetes</taxon>
        <taxon>Micrococcales</taxon>
        <taxon>Microbacteriaceae</taxon>
        <taxon>Naasia</taxon>
    </lineage>
</organism>
<dbReference type="OrthoDB" id="5181551at2"/>